<dbReference type="InterPro" id="IPR002611">
    <property type="entry name" value="IstB_ATP-bd"/>
</dbReference>
<proteinExistence type="predicted"/>
<dbReference type="EMBL" id="BART01006161">
    <property type="protein sequence ID" value="GAG58762.1"/>
    <property type="molecule type" value="Genomic_DNA"/>
</dbReference>
<dbReference type="GO" id="GO:0005524">
    <property type="term" value="F:ATP binding"/>
    <property type="evidence" value="ECO:0007669"/>
    <property type="project" value="InterPro"/>
</dbReference>
<protein>
    <recommendedName>
        <fullName evidence="1">IstB-like ATP-binding domain-containing protein</fullName>
    </recommendedName>
</protein>
<dbReference type="Gene3D" id="3.40.50.300">
    <property type="entry name" value="P-loop containing nucleotide triphosphate hydrolases"/>
    <property type="match status" value="1"/>
</dbReference>
<feature type="domain" description="IstB-like ATP-binding" evidence="1">
    <location>
        <begin position="101"/>
        <end position="211"/>
    </location>
</feature>
<evidence type="ECO:0000313" key="2">
    <source>
        <dbReference type="EMBL" id="GAG58762.1"/>
    </source>
</evidence>
<dbReference type="Pfam" id="PF01695">
    <property type="entry name" value="IstB_IS21"/>
    <property type="match status" value="1"/>
</dbReference>
<name>X0ZKY9_9ZZZZ</name>
<comment type="caution">
    <text evidence="2">The sequence shown here is derived from an EMBL/GenBank/DDBJ whole genome shotgun (WGS) entry which is preliminary data.</text>
</comment>
<dbReference type="InterPro" id="IPR027417">
    <property type="entry name" value="P-loop_NTPase"/>
</dbReference>
<evidence type="ECO:0000259" key="1">
    <source>
        <dbReference type="Pfam" id="PF01695"/>
    </source>
</evidence>
<organism evidence="2">
    <name type="scientific">marine sediment metagenome</name>
    <dbReference type="NCBI Taxonomy" id="412755"/>
    <lineage>
        <taxon>unclassified sequences</taxon>
        <taxon>metagenomes</taxon>
        <taxon>ecological metagenomes</taxon>
    </lineage>
</organism>
<reference evidence="2" key="1">
    <citation type="journal article" date="2014" name="Front. Microbiol.">
        <title>High frequency of phylogenetically diverse reductive dehalogenase-homologous genes in deep subseafloor sedimentary metagenomes.</title>
        <authorList>
            <person name="Kawai M."/>
            <person name="Futagami T."/>
            <person name="Toyoda A."/>
            <person name="Takaki Y."/>
            <person name="Nishi S."/>
            <person name="Hori S."/>
            <person name="Arai W."/>
            <person name="Tsubouchi T."/>
            <person name="Morono Y."/>
            <person name="Uchiyama I."/>
            <person name="Ito T."/>
            <person name="Fujiyama A."/>
            <person name="Inagaki F."/>
            <person name="Takami H."/>
        </authorList>
    </citation>
    <scope>NUCLEOTIDE SEQUENCE</scope>
    <source>
        <strain evidence="2">Expedition CK06-06</strain>
    </source>
</reference>
<gene>
    <name evidence="2" type="ORF">S01H4_14031</name>
</gene>
<sequence length="213" mass="24321">MTEIKEILLRIASGYPIRSISRSLGIHRETIKNYVNSSLELGVDPKKDGVTDELVEKIKSRLAGKNKSVHIPRDNILLPHKDRIETYLEKGIKGSKIMALLARADKLFKHLRLSAIDGTYERTIGSYLRPDILIIDDFGIKEMTREEAGEFYEIILERYGKKSNIITSARSPEEWQALFPDPILGNSSLDRLDHSSYQILMEGESIRKQSRPK</sequence>
<dbReference type="SUPFAM" id="SSF52540">
    <property type="entry name" value="P-loop containing nucleoside triphosphate hydrolases"/>
    <property type="match status" value="1"/>
</dbReference>
<accession>X0ZKY9</accession>
<dbReference type="AlphaFoldDB" id="X0ZKY9"/>